<evidence type="ECO:0000313" key="1">
    <source>
        <dbReference type="EMBL" id="ORC34096.1"/>
    </source>
</evidence>
<dbReference type="InterPro" id="IPR012093">
    <property type="entry name" value="Pirin"/>
</dbReference>
<dbReference type="STRING" id="1963862.B4O97_13510"/>
<sequence>MISGLRRIRKISHQAATKEETGTGFNSRFFSGVGNTPLLFHLEECHHYRIPFKDPGERLPFTRRPGETTVTYLLCGSLKFTTSGGIQESMSPGSCLWISSAGEKDVEFESTTPPSQEFWSVHVRASGSPGLERVPPLSCQIRDATIPMHRGEDGIIVRVIAGEYEGLRGPLYAKSGTVLFLDVSIPPLTPLNISIPEKFLVLLYCLEGSGLRDFSSGSIIRSSELIRYSRGEEISLSTETEEVRLLLIGGTGTALTEL</sequence>
<dbReference type="PANTHER" id="PTHR13903">
    <property type="entry name" value="PIRIN-RELATED"/>
    <property type="match status" value="1"/>
</dbReference>
<dbReference type="Gene3D" id="2.60.120.10">
    <property type="entry name" value="Jelly Rolls"/>
    <property type="match status" value="1"/>
</dbReference>
<accession>A0A1Y1RVR9</accession>
<name>A0A1Y1RVR9_9SPIO</name>
<keyword evidence="2" id="KW-1185">Reference proteome</keyword>
<reference evidence="1 2" key="1">
    <citation type="submission" date="2017-03" db="EMBL/GenBank/DDBJ databases">
        <title>Draft Genome sequence of Marispirochaeta sp. strain JC444.</title>
        <authorList>
            <person name="Shivani Y."/>
            <person name="Subhash Y."/>
            <person name="Sasikala C."/>
            <person name="Ramana C."/>
        </authorList>
    </citation>
    <scope>NUCLEOTIDE SEQUENCE [LARGE SCALE GENOMIC DNA]</scope>
    <source>
        <strain evidence="1 2">JC444</strain>
    </source>
</reference>
<dbReference type="InterPro" id="IPR014710">
    <property type="entry name" value="RmlC-like_jellyroll"/>
</dbReference>
<protein>
    <submittedName>
        <fullName evidence="1">Uncharacterized protein</fullName>
    </submittedName>
</protein>
<dbReference type="SUPFAM" id="SSF51182">
    <property type="entry name" value="RmlC-like cupins"/>
    <property type="match status" value="1"/>
</dbReference>
<proteinExistence type="predicted"/>
<dbReference type="AlphaFoldDB" id="A0A1Y1RVR9"/>
<dbReference type="CDD" id="cd02247">
    <property type="entry name" value="cupin_pirin_C"/>
    <property type="match status" value="1"/>
</dbReference>
<organism evidence="1 2">
    <name type="scientific">Marispirochaeta aestuarii</name>
    <dbReference type="NCBI Taxonomy" id="1963862"/>
    <lineage>
        <taxon>Bacteria</taxon>
        <taxon>Pseudomonadati</taxon>
        <taxon>Spirochaetota</taxon>
        <taxon>Spirochaetia</taxon>
        <taxon>Spirochaetales</taxon>
        <taxon>Spirochaetaceae</taxon>
        <taxon>Marispirochaeta</taxon>
    </lineage>
</organism>
<comment type="caution">
    <text evidence="1">The sequence shown here is derived from an EMBL/GenBank/DDBJ whole genome shotgun (WGS) entry which is preliminary data.</text>
</comment>
<evidence type="ECO:0000313" key="2">
    <source>
        <dbReference type="Proteomes" id="UP000192343"/>
    </source>
</evidence>
<gene>
    <name evidence="1" type="ORF">B4O97_13510</name>
</gene>
<dbReference type="Proteomes" id="UP000192343">
    <property type="component" value="Unassembled WGS sequence"/>
</dbReference>
<dbReference type="InterPro" id="IPR011051">
    <property type="entry name" value="RmlC_Cupin_sf"/>
</dbReference>
<dbReference type="RefSeq" id="WP_083051593.1">
    <property type="nucleotide sequence ID" value="NZ_MWQY01000015.1"/>
</dbReference>
<dbReference type="PANTHER" id="PTHR13903:SF8">
    <property type="entry name" value="PIRIN"/>
    <property type="match status" value="1"/>
</dbReference>
<dbReference type="EMBL" id="MWQY01000015">
    <property type="protein sequence ID" value="ORC34096.1"/>
    <property type="molecule type" value="Genomic_DNA"/>
</dbReference>